<evidence type="ECO:0000313" key="4">
    <source>
        <dbReference type="EMBL" id="GGU39068.1"/>
    </source>
</evidence>
<accession>A0ABQ2ULT8</accession>
<dbReference type="InterPro" id="IPR025419">
    <property type="entry name" value="DUF4142"/>
</dbReference>
<keyword evidence="5" id="KW-1185">Reference proteome</keyword>
<keyword evidence="2" id="KW-0732">Signal</keyword>
<sequence>MPSSVPPGMRTLLITLLVILMGAPPAVAQPDFGPDYVQTQFGPMGPAGRDLLQKVALAGLWEGPAGRMGLQKSANPKVQEASRHLVEGHADLDRRTAELARTLNVQLPTRPNEAQQGWLNEMSAAPARSTEFDKIFANRLRAAHGVVYKFLAQVRTGTRNTAIRDYAKVCMDTVLDHMTVLEATGMVDFNDTEAIPLALVAQPSPAAPTPPRAAAKVVPQTAAPQRQKEGGVSDGLIGFAVLVAAGVAIWLWSGGRSSRRMHP</sequence>
<keyword evidence="1" id="KW-0812">Transmembrane</keyword>
<keyword evidence="1" id="KW-1133">Transmembrane helix</keyword>
<organism evidence="4 5">
    <name type="scientific">Lentzea flava</name>
    <dbReference type="NCBI Taxonomy" id="103732"/>
    <lineage>
        <taxon>Bacteria</taxon>
        <taxon>Bacillati</taxon>
        <taxon>Actinomycetota</taxon>
        <taxon>Actinomycetes</taxon>
        <taxon>Pseudonocardiales</taxon>
        <taxon>Pseudonocardiaceae</taxon>
        <taxon>Lentzea</taxon>
    </lineage>
</organism>
<keyword evidence="1" id="KW-0472">Membrane</keyword>
<protein>
    <recommendedName>
        <fullName evidence="3">DUF4142 domain-containing protein</fullName>
    </recommendedName>
</protein>
<proteinExistence type="predicted"/>
<evidence type="ECO:0000256" key="2">
    <source>
        <dbReference type="SAM" id="SignalP"/>
    </source>
</evidence>
<evidence type="ECO:0000256" key="1">
    <source>
        <dbReference type="SAM" id="Phobius"/>
    </source>
</evidence>
<feature type="chain" id="PRO_5047007111" description="DUF4142 domain-containing protein" evidence="2">
    <location>
        <begin position="29"/>
        <end position="263"/>
    </location>
</feature>
<dbReference type="PANTHER" id="PTHR38593">
    <property type="entry name" value="BLR2558 PROTEIN"/>
    <property type="match status" value="1"/>
</dbReference>
<comment type="caution">
    <text evidence="4">The sequence shown here is derived from an EMBL/GenBank/DDBJ whole genome shotgun (WGS) entry which is preliminary data.</text>
</comment>
<evidence type="ECO:0000259" key="3">
    <source>
        <dbReference type="Pfam" id="PF13628"/>
    </source>
</evidence>
<dbReference type="Proteomes" id="UP000649573">
    <property type="component" value="Unassembled WGS sequence"/>
</dbReference>
<gene>
    <name evidence="4" type="ORF">GCM10010178_34290</name>
</gene>
<feature type="signal peptide" evidence="2">
    <location>
        <begin position="1"/>
        <end position="28"/>
    </location>
</feature>
<dbReference type="PANTHER" id="PTHR38593:SF1">
    <property type="entry name" value="BLR2558 PROTEIN"/>
    <property type="match status" value="1"/>
</dbReference>
<evidence type="ECO:0000313" key="5">
    <source>
        <dbReference type="Proteomes" id="UP000649573"/>
    </source>
</evidence>
<name>A0ABQ2ULT8_9PSEU</name>
<dbReference type="Pfam" id="PF13628">
    <property type="entry name" value="DUF4142"/>
    <property type="match status" value="1"/>
</dbReference>
<reference evidence="5" key="1">
    <citation type="journal article" date="2019" name="Int. J. Syst. Evol. Microbiol.">
        <title>The Global Catalogue of Microorganisms (GCM) 10K type strain sequencing project: providing services to taxonomists for standard genome sequencing and annotation.</title>
        <authorList>
            <consortium name="The Broad Institute Genomics Platform"/>
            <consortium name="The Broad Institute Genome Sequencing Center for Infectious Disease"/>
            <person name="Wu L."/>
            <person name="Ma J."/>
        </authorList>
    </citation>
    <scope>NUCLEOTIDE SEQUENCE [LARGE SCALE GENOMIC DNA]</scope>
    <source>
        <strain evidence="5">JCM 3296</strain>
    </source>
</reference>
<feature type="domain" description="DUF4142" evidence="3">
    <location>
        <begin position="49"/>
        <end position="179"/>
    </location>
</feature>
<dbReference type="EMBL" id="BMRE01000012">
    <property type="protein sequence ID" value="GGU39068.1"/>
    <property type="molecule type" value="Genomic_DNA"/>
</dbReference>
<feature type="transmembrane region" description="Helical" evidence="1">
    <location>
        <begin position="235"/>
        <end position="253"/>
    </location>
</feature>